<dbReference type="GO" id="GO:0015293">
    <property type="term" value="F:symporter activity"/>
    <property type="evidence" value="ECO:0007669"/>
    <property type="project" value="InterPro"/>
</dbReference>
<feature type="transmembrane region" description="Helical" evidence="6">
    <location>
        <begin position="7"/>
        <end position="24"/>
    </location>
</feature>
<evidence type="ECO:0000256" key="4">
    <source>
        <dbReference type="ARBA" id="ARBA00022989"/>
    </source>
</evidence>
<evidence type="ECO:0000313" key="7">
    <source>
        <dbReference type="EMBL" id="QHD64993.1"/>
    </source>
</evidence>
<sequence>MRIFNIATVLIIIAVFLWVGHIPLNIRSAMYAVSLTIQDIILVILPFVIFSALLDLIVRMRAKASGLLVSFIFFVTASNVVAICLAYLVGRIFLPDVQNIVDESVTVLVPMWRLYLPQLIRTEYAMPLSIVIGTVLLMVFGDRVNFLNDKLCSACNFLLNKIIMPVIPIFIGGLAVKIASDKMLQPVIDHYSVMLLVILLSSISYSLFWYLILTGKKVGSAILNVAPALITAFTTMSSAVTLPALLIATKKNTDDSHVASAILPPAVNFHVMGDTFNITITLMAILFTFTGKMLGVYDLCMYIFFFIVYRFATVGIPGGGIIILLPFFSSRLGFTPEMLTLITTLYVIFDPFQTVLNIFGNGAFAIFFSKLYKGEKTATVDK</sequence>
<keyword evidence="4 6" id="KW-1133">Transmembrane helix</keyword>
<feature type="transmembrane region" description="Helical" evidence="6">
    <location>
        <begin position="301"/>
        <end position="325"/>
    </location>
</feature>
<accession>A0A6P1G9U8</accession>
<dbReference type="InterPro" id="IPR036458">
    <property type="entry name" value="Na:dicarbo_symporter_sf"/>
</dbReference>
<keyword evidence="5 6" id="KW-0472">Membrane</keyword>
<dbReference type="PANTHER" id="PTHR42865:SF10">
    <property type="entry name" value="SODIUM:DICARBOXYLATE SYMPORTER FAMILY PROTEIN"/>
    <property type="match status" value="1"/>
</dbReference>
<dbReference type="AlphaFoldDB" id="A0A6P1G9U8"/>
<evidence type="ECO:0000256" key="6">
    <source>
        <dbReference type="SAM" id="Phobius"/>
    </source>
</evidence>
<feature type="transmembrane region" description="Helical" evidence="6">
    <location>
        <begin position="269"/>
        <end position="289"/>
    </location>
</feature>
<dbReference type="PANTHER" id="PTHR42865">
    <property type="entry name" value="PROTON/GLUTAMATE-ASPARTATE SYMPORTER"/>
    <property type="match status" value="1"/>
</dbReference>
<name>A0A6P1G9U8_9RICK</name>
<dbReference type="GO" id="GO:0005886">
    <property type="term" value="C:plasma membrane"/>
    <property type="evidence" value="ECO:0007669"/>
    <property type="project" value="TreeGrafter"/>
</dbReference>
<evidence type="ECO:0000256" key="5">
    <source>
        <dbReference type="ARBA" id="ARBA00023136"/>
    </source>
</evidence>
<keyword evidence="8" id="KW-1185">Reference proteome</keyword>
<reference evidence="7 8" key="1">
    <citation type="journal article" date="2020" name="MBio">
        <title>Erratum for Teymournejad et al., 'Isolation and Molecular Analysis of a Novel Neorickettsia Species That Causes Potomac Horse Fever'.</title>
        <authorList>
            <person name="Teymournejad O."/>
            <person name="Lin M."/>
            <person name="Bekebrede H."/>
            <person name="Kamr A."/>
            <person name="Toribio R.E."/>
            <person name="Arroyo L.G."/>
            <person name="Baird J.D."/>
            <person name="Rikihisa Y."/>
        </authorList>
    </citation>
    <scope>NUCLEOTIDE SEQUENCE [LARGE SCALE GENOMIC DNA]</scope>
    <source>
        <strain evidence="7 8">Fin17</strain>
    </source>
</reference>
<feature type="transmembrane region" description="Helical" evidence="6">
    <location>
        <begin position="30"/>
        <end position="54"/>
    </location>
</feature>
<dbReference type="RefSeq" id="WP_160094968.1">
    <property type="nucleotide sequence ID" value="NZ_CP047224.1"/>
</dbReference>
<reference evidence="7 8" key="2">
    <citation type="journal article" date="2020" name="MBio">
        <title>Isolation and Molecular Analysis of a Novel Neorickettsia Species That Causes Potomac Horse Fever.</title>
        <authorList>
            <person name="Teymournejad O."/>
            <person name="Lin M."/>
            <person name="Bekebrede H."/>
            <person name="Kamr A."/>
            <person name="Toribio R.E."/>
            <person name="Arroyo L.G."/>
            <person name="Baird J.D."/>
            <person name="Rikihisa Y."/>
        </authorList>
    </citation>
    <scope>NUCLEOTIDE SEQUENCE [LARGE SCALE GENOMIC DNA]</scope>
    <source>
        <strain evidence="7 8">Fin17</strain>
    </source>
</reference>
<evidence type="ECO:0000256" key="2">
    <source>
        <dbReference type="ARBA" id="ARBA00022448"/>
    </source>
</evidence>
<organism evidence="7 8">
    <name type="scientific">Neorickettsia findlayensis</name>
    <dbReference type="NCBI Taxonomy" id="2686014"/>
    <lineage>
        <taxon>Bacteria</taxon>
        <taxon>Pseudomonadati</taxon>
        <taxon>Pseudomonadota</taxon>
        <taxon>Alphaproteobacteria</taxon>
        <taxon>Rickettsiales</taxon>
        <taxon>Anaplasmataceae</taxon>
        <taxon>Neorickettsia</taxon>
    </lineage>
</organism>
<dbReference type="Pfam" id="PF00375">
    <property type="entry name" value="SDF"/>
    <property type="match status" value="1"/>
</dbReference>
<keyword evidence="3 6" id="KW-0812">Transmembrane</keyword>
<evidence type="ECO:0000256" key="1">
    <source>
        <dbReference type="ARBA" id="ARBA00004141"/>
    </source>
</evidence>
<feature type="transmembrane region" description="Helical" evidence="6">
    <location>
        <begin position="162"/>
        <end position="179"/>
    </location>
</feature>
<dbReference type="Proteomes" id="UP000464912">
    <property type="component" value="Chromosome"/>
</dbReference>
<dbReference type="KEGG" id="nef:GP480_00745"/>
<feature type="transmembrane region" description="Helical" evidence="6">
    <location>
        <begin position="225"/>
        <end position="249"/>
    </location>
</feature>
<feature type="transmembrane region" description="Helical" evidence="6">
    <location>
        <begin position="124"/>
        <end position="141"/>
    </location>
</feature>
<feature type="transmembrane region" description="Helical" evidence="6">
    <location>
        <begin position="345"/>
        <end position="368"/>
    </location>
</feature>
<feature type="transmembrane region" description="Helical" evidence="6">
    <location>
        <begin position="191"/>
        <end position="213"/>
    </location>
</feature>
<dbReference type="EMBL" id="CP047224">
    <property type="protein sequence ID" value="QHD64993.1"/>
    <property type="molecule type" value="Genomic_DNA"/>
</dbReference>
<dbReference type="InterPro" id="IPR001991">
    <property type="entry name" value="Na-dicarboxylate_symporter"/>
</dbReference>
<feature type="transmembrane region" description="Helical" evidence="6">
    <location>
        <begin position="66"/>
        <end position="89"/>
    </location>
</feature>
<protein>
    <submittedName>
        <fullName evidence="7">Cation:dicarboxylase symporter family transporter</fullName>
    </submittedName>
</protein>
<dbReference type="Gene3D" id="1.10.3860.10">
    <property type="entry name" value="Sodium:dicarboxylate symporter"/>
    <property type="match status" value="1"/>
</dbReference>
<gene>
    <name evidence="7" type="ORF">GP480_00745</name>
</gene>
<dbReference type="SUPFAM" id="SSF118215">
    <property type="entry name" value="Proton glutamate symport protein"/>
    <property type="match status" value="1"/>
</dbReference>
<evidence type="ECO:0000256" key="3">
    <source>
        <dbReference type="ARBA" id="ARBA00022692"/>
    </source>
</evidence>
<comment type="subcellular location">
    <subcellularLocation>
        <location evidence="1">Membrane</location>
        <topology evidence="1">Multi-pass membrane protein</topology>
    </subcellularLocation>
</comment>
<proteinExistence type="predicted"/>
<keyword evidence="2" id="KW-0813">Transport</keyword>
<evidence type="ECO:0000313" key="8">
    <source>
        <dbReference type="Proteomes" id="UP000464912"/>
    </source>
</evidence>